<name>A0A6A6JI00_WESOR</name>
<organism evidence="2 3">
    <name type="scientific">Westerdykella ornata</name>
    <dbReference type="NCBI Taxonomy" id="318751"/>
    <lineage>
        <taxon>Eukaryota</taxon>
        <taxon>Fungi</taxon>
        <taxon>Dikarya</taxon>
        <taxon>Ascomycota</taxon>
        <taxon>Pezizomycotina</taxon>
        <taxon>Dothideomycetes</taxon>
        <taxon>Pleosporomycetidae</taxon>
        <taxon>Pleosporales</taxon>
        <taxon>Sporormiaceae</taxon>
        <taxon>Westerdykella</taxon>
    </lineage>
</organism>
<dbReference type="AlphaFoldDB" id="A0A6A6JI00"/>
<keyword evidence="3" id="KW-1185">Reference proteome</keyword>
<protein>
    <submittedName>
        <fullName evidence="2">Uncharacterized protein</fullName>
    </submittedName>
</protein>
<feature type="region of interest" description="Disordered" evidence="1">
    <location>
        <begin position="109"/>
        <end position="162"/>
    </location>
</feature>
<evidence type="ECO:0000256" key="1">
    <source>
        <dbReference type="SAM" id="MobiDB-lite"/>
    </source>
</evidence>
<reference evidence="2" key="1">
    <citation type="journal article" date="2020" name="Stud. Mycol.">
        <title>101 Dothideomycetes genomes: a test case for predicting lifestyles and emergence of pathogens.</title>
        <authorList>
            <person name="Haridas S."/>
            <person name="Albert R."/>
            <person name="Binder M."/>
            <person name="Bloem J."/>
            <person name="Labutti K."/>
            <person name="Salamov A."/>
            <person name="Andreopoulos B."/>
            <person name="Baker S."/>
            <person name="Barry K."/>
            <person name="Bills G."/>
            <person name="Bluhm B."/>
            <person name="Cannon C."/>
            <person name="Castanera R."/>
            <person name="Culley D."/>
            <person name="Daum C."/>
            <person name="Ezra D."/>
            <person name="Gonzalez J."/>
            <person name="Henrissat B."/>
            <person name="Kuo A."/>
            <person name="Liang C."/>
            <person name="Lipzen A."/>
            <person name="Lutzoni F."/>
            <person name="Magnuson J."/>
            <person name="Mondo S."/>
            <person name="Nolan M."/>
            <person name="Ohm R."/>
            <person name="Pangilinan J."/>
            <person name="Park H.-J."/>
            <person name="Ramirez L."/>
            <person name="Alfaro M."/>
            <person name="Sun H."/>
            <person name="Tritt A."/>
            <person name="Yoshinaga Y."/>
            <person name="Zwiers L.-H."/>
            <person name="Turgeon B."/>
            <person name="Goodwin S."/>
            <person name="Spatafora J."/>
            <person name="Crous P."/>
            <person name="Grigoriev I."/>
        </authorList>
    </citation>
    <scope>NUCLEOTIDE SEQUENCE</scope>
    <source>
        <strain evidence="2">CBS 379.55</strain>
    </source>
</reference>
<proteinExistence type="predicted"/>
<sequence length="289" mass="31083">MVGTLGDWEAPLRSIILARPETAHPPTSARRGPRRSERRTLCPTGRKRKPDVVGVSLGLLLSCQSSARSLADHDEKECTTEHSTMVALPMTMMPGRRCGCARQLEQAPPCCSGAKQTRPPSSADSSAPATRRRPQTESLRGRTRAHALAQETAGPSRSGVEVRHWTDDEASRGAHQSCPKCPQIAQVVRPVVLQSAPLSRPGTMLTHAAAPLPPAPSNSLPRPSFAFRFVSLIRALSLIRSLSFHYCSPVYLLISRLGPTAYPSCQLRPPCCSAPVTCASVLRSSLGTS</sequence>
<accession>A0A6A6JI00</accession>
<gene>
    <name evidence="2" type="ORF">EI97DRAFT_56946</name>
</gene>
<dbReference type="EMBL" id="ML986495">
    <property type="protein sequence ID" value="KAF2275824.1"/>
    <property type="molecule type" value="Genomic_DNA"/>
</dbReference>
<evidence type="ECO:0000313" key="3">
    <source>
        <dbReference type="Proteomes" id="UP000800097"/>
    </source>
</evidence>
<evidence type="ECO:0000313" key="2">
    <source>
        <dbReference type="EMBL" id="KAF2275824.1"/>
    </source>
</evidence>
<feature type="region of interest" description="Disordered" evidence="1">
    <location>
        <begin position="18"/>
        <end position="49"/>
    </location>
</feature>
<feature type="compositionally biased region" description="Low complexity" evidence="1">
    <location>
        <begin position="117"/>
        <end position="129"/>
    </location>
</feature>
<dbReference type="GeneID" id="54556097"/>
<dbReference type="RefSeq" id="XP_033653363.1">
    <property type="nucleotide sequence ID" value="XM_033802922.1"/>
</dbReference>
<dbReference type="Proteomes" id="UP000800097">
    <property type="component" value="Unassembled WGS sequence"/>
</dbReference>